<name>D0W7K5_NEILA</name>
<proteinExistence type="predicted"/>
<dbReference type="EMBL" id="ACEQ02000005">
    <property type="protein sequence ID" value="EEZ76390.1"/>
    <property type="molecule type" value="Genomic_DNA"/>
</dbReference>
<dbReference type="AlphaFoldDB" id="D0W7K5"/>
<gene>
    <name evidence="1" type="ORF">NEILACOT_03505</name>
</gene>
<protein>
    <submittedName>
        <fullName evidence="1">Uncharacterized protein</fullName>
    </submittedName>
</protein>
<organism evidence="1 2">
    <name type="scientific">Neisseria lactamica ATCC 23970</name>
    <dbReference type="NCBI Taxonomy" id="546265"/>
    <lineage>
        <taxon>Bacteria</taxon>
        <taxon>Pseudomonadati</taxon>
        <taxon>Pseudomonadota</taxon>
        <taxon>Betaproteobacteria</taxon>
        <taxon>Neisseriales</taxon>
        <taxon>Neisseriaceae</taxon>
        <taxon>Neisseria</taxon>
    </lineage>
</organism>
<evidence type="ECO:0000313" key="2">
    <source>
        <dbReference type="Proteomes" id="UP000003843"/>
    </source>
</evidence>
<accession>D0W7K5</accession>
<dbReference type="Proteomes" id="UP000003843">
    <property type="component" value="Unassembled WGS sequence"/>
</dbReference>
<reference evidence="1 2" key="1">
    <citation type="submission" date="2009-10" db="EMBL/GenBank/DDBJ databases">
        <authorList>
            <person name="Weinstock G."/>
            <person name="Sodergren E."/>
            <person name="Clifton S."/>
            <person name="Fulton L."/>
            <person name="Fulton B."/>
            <person name="Courtney L."/>
            <person name="Fronick C."/>
            <person name="Harrison M."/>
            <person name="Strong C."/>
            <person name="Farmer C."/>
            <person name="Delahaunty K."/>
            <person name="Markovic C."/>
            <person name="Hall O."/>
            <person name="Minx P."/>
            <person name="Tomlinson C."/>
            <person name="Mitreva M."/>
            <person name="Nelson J."/>
            <person name="Hou S."/>
            <person name="Wollam A."/>
            <person name="Pepin K.H."/>
            <person name="Johnson M."/>
            <person name="Bhonagiri V."/>
            <person name="Nash W.E."/>
            <person name="Warren W."/>
            <person name="Chinwalla A."/>
            <person name="Mardis E.R."/>
            <person name="Wilson R.K."/>
        </authorList>
    </citation>
    <scope>NUCLEOTIDE SEQUENCE [LARGE SCALE GENOMIC DNA]</scope>
    <source>
        <strain evidence="1 2">ATCC 23970</strain>
    </source>
</reference>
<sequence length="41" mass="4548">MPLEVGAAAGAANVEMICLIINIDIHYRFHIKLFRYSGGDK</sequence>
<comment type="caution">
    <text evidence="1">The sequence shown here is derived from an EMBL/GenBank/DDBJ whole genome shotgun (WGS) entry which is preliminary data.</text>
</comment>
<evidence type="ECO:0000313" key="1">
    <source>
        <dbReference type="EMBL" id="EEZ76390.1"/>
    </source>
</evidence>